<dbReference type="InterPro" id="IPR011990">
    <property type="entry name" value="TPR-like_helical_dom_sf"/>
</dbReference>
<protein>
    <recommendedName>
        <fullName evidence="3">Kinesin light chain</fullName>
    </recommendedName>
</protein>
<dbReference type="Proteomes" id="UP000799324">
    <property type="component" value="Unassembled WGS sequence"/>
</dbReference>
<dbReference type="OrthoDB" id="5986190at2759"/>
<dbReference type="AlphaFoldDB" id="A0A6A6SKW8"/>
<dbReference type="Gene3D" id="1.25.40.10">
    <property type="entry name" value="Tetratricopeptide repeat domain"/>
    <property type="match status" value="1"/>
</dbReference>
<dbReference type="Pfam" id="PF13374">
    <property type="entry name" value="TPR_10"/>
    <property type="match status" value="1"/>
</dbReference>
<proteinExistence type="predicted"/>
<dbReference type="EMBL" id="MU004733">
    <property type="protein sequence ID" value="KAF2647028.1"/>
    <property type="molecule type" value="Genomic_DNA"/>
</dbReference>
<sequence length="55" mass="6158">MAGLVVKPPGRWKETEELDVQVIETRKRVLGEEHPYTLTSINTLALTLKGKGLIK</sequence>
<reference evidence="1" key="1">
    <citation type="journal article" date="2020" name="Stud. Mycol.">
        <title>101 Dothideomycetes genomes: a test case for predicting lifestyles and emergence of pathogens.</title>
        <authorList>
            <person name="Haridas S."/>
            <person name="Albert R."/>
            <person name="Binder M."/>
            <person name="Bloem J."/>
            <person name="Labutti K."/>
            <person name="Salamov A."/>
            <person name="Andreopoulos B."/>
            <person name="Baker S."/>
            <person name="Barry K."/>
            <person name="Bills G."/>
            <person name="Bluhm B."/>
            <person name="Cannon C."/>
            <person name="Castanera R."/>
            <person name="Culley D."/>
            <person name="Daum C."/>
            <person name="Ezra D."/>
            <person name="Gonzalez J."/>
            <person name="Henrissat B."/>
            <person name="Kuo A."/>
            <person name="Liang C."/>
            <person name="Lipzen A."/>
            <person name="Lutzoni F."/>
            <person name="Magnuson J."/>
            <person name="Mondo S."/>
            <person name="Nolan M."/>
            <person name="Ohm R."/>
            <person name="Pangilinan J."/>
            <person name="Park H.-J."/>
            <person name="Ramirez L."/>
            <person name="Alfaro M."/>
            <person name="Sun H."/>
            <person name="Tritt A."/>
            <person name="Yoshinaga Y."/>
            <person name="Zwiers L.-H."/>
            <person name="Turgeon B."/>
            <person name="Goodwin S."/>
            <person name="Spatafora J."/>
            <person name="Crous P."/>
            <person name="Grigoriev I."/>
        </authorList>
    </citation>
    <scope>NUCLEOTIDE SEQUENCE</scope>
    <source>
        <strain evidence="1">CBS 122681</strain>
    </source>
</reference>
<keyword evidence="2" id="KW-1185">Reference proteome</keyword>
<evidence type="ECO:0008006" key="3">
    <source>
        <dbReference type="Google" id="ProtNLM"/>
    </source>
</evidence>
<accession>A0A6A6SKW8</accession>
<evidence type="ECO:0000313" key="2">
    <source>
        <dbReference type="Proteomes" id="UP000799324"/>
    </source>
</evidence>
<organism evidence="1 2">
    <name type="scientific">Lophiostoma macrostomum CBS 122681</name>
    <dbReference type="NCBI Taxonomy" id="1314788"/>
    <lineage>
        <taxon>Eukaryota</taxon>
        <taxon>Fungi</taxon>
        <taxon>Dikarya</taxon>
        <taxon>Ascomycota</taxon>
        <taxon>Pezizomycotina</taxon>
        <taxon>Dothideomycetes</taxon>
        <taxon>Pleosporomycetidae</taxon>
        <taxon>Pleosporales</taxon>
        <taxon>Lophiostomataceae</taxon>
        <taxon>Lophiostoma</taxon>
    </lineage>
</organism>
<name>A0A6A6SKW8_9PLEO</name>
<evidence type="ECO:0000313" key="1">
    <source>
        <dbReference type="EMBL" id="KAF2647028.1"/>
    </source>
</evidence>
<gene>
    <name evidence="1" type="ORF">K491DRAFT_615341</name>
</gene>